<evidence type="ECO:0000259" key="1">
    <source>
        <dbReference type="PROSITE" id="PS51186"/>
    </source>
</evidence>
<reference evidence="2" key="1">
    <citation type="submission" date="2023-03" db="EMBL/GenBank/DDBJ databases">
        <title>Selenobaculum gbiensis gen. nov. sp. nov., a new bacterium isolated from the gut microbiota of IBD patient.</title>
        <authorList>
            <person name="Yeo S."/>
            <person name="Park H."/>
            <person name="Huh C.S."/>
        </authorList>
    </citation>
    <scope>NUCLEOTIDE SEQUENCE</scope>
    <source>
        <strain evidence="2">ICN-92133</strain>
    </source>
</reference>
<evidence type="ECO:0000313" key="2">
    <source>
        <dbReference type="EMBL" id="WIW70522.1"/>
    </source>
</evidence>
<dbReference type="EMBL" id="CP120678">
    <property type="protein sequence ID" value="WIW70522.1"/>
    <property type="molecule type" value="Genomic_DNA"/>
</dbReference>
<dbReference type="InterPro" id="IPR000182">
    <property type="entry name" value="GNAT_dom"/>
</dbReference>
<keyword evidence="2" id="KW-0012">Acyltransferase</keyword>
<dbReference type="GO" id="GO:0016747">
    <property type="term" value="F:acyltransferase activity, transferring groups other than amino-acyl groups"/>
    <property type="evidence" value="ECO:0007669"/>
    <property type="project" value="InterPro"/>
</dbReference>
<dbReference type="SUPFAM" id="SSF55729">
    <property type="entry name" value="Acyl-CoA N-acyltransferases (Nat)"/>
    <property type="match status" value="1"/>
</dbReference>
<organism evidence="2 3">
    <name type="scientific">Selenobaculum gibii</name>
    <dbReference type="NCBI Taxonomy" id="3054208"/>
    <lineage>
        <taxon>Bacteria</taxon>
        <taxon>Bacillati</taxon>
        <taxon>Bacillota</taxon>
        <taxon>Negativicutes</taxon>
        <taxon>Selenomonadales</taxon>
        <taxon>Selenomonadaceae</taxon>
        <taxon>Selenobaculum</taxon>
    </lineage>
</organism>
<dbReference type="RefSeq" id="WP_147669613.1">
    <property type="nucleotide sequence ID" value="NZ_CP120678.1"/>
</dbReference>
<sequence>MEYKVYRDENTIEKFQFLAQIRLEEFVKFPYLYQGSMAEEKEYAKEYQVPGAILITCSVAGEDIGVISGYPYQWNQGKSAEVEAELATMGIAMDEIYYIGEVILIEKYRNRGIGKQLEKMLVDTIKKDYKYALVITVERSLDDPDRPEGYHYKNGLREGTGFKRLKNEIIYHWPVKRKSGIREEENVVSVWVKPI</sequence>
<protein>
    <submittedName>
        <fullName evidence="2">GNAT family N-acetyltransferase</fullName>
        <ecNumber evidence="2">2.3.1.-</ecNumber>
    </submittedName>
</protein>
<evidence type="ECO:0000313" key="3">
    <source>
        <dbReference type="Proteomes" id="UP001243623"/>
    </source>
</evidence>
<keyword evidence="3" id="KW-1185">Reference proteome</keyword>
<dbReference type="PROSITE" id="PS51186">
    <property type="entry name" value="GNAT"/>
    <property type="match status" value="1"/>
</dbReference>
<keyword evidence="2" id="KW-0808">Transferase</keyword>
<feature type="domain" description="N-acetyltransferase" evidence="1">
    <location>
        <begin position="4"/>
        <end position="176"/>
    </location>
</feature>
<name>A0A9Y2AIK9_9FIRM</name>
<dbReference type="Gene3D" id="3.40.630.30">
    <property type="match status" value="1"/>
</dbReference>
<dbReference type="KEGG" id="sgbi:P3F81_11645"/>
<dbReference type="EC" id="2.3.1.-" evidence="2"/>
<gene>
    <name evidence="2" type="ORF">P3F81_11645</name>
</gene>
<dbReference type="AlphaFoldDB" id="A0A9Y2AIK9"/>
<dbReference type="InterPro" id="IPR016181">
    <property type="entry name" value="Acyl_CoA_acyltransferase"/>
</dbReference>
<proteinExistence type="predicted"/>
<dbReference type="Proteomes" id="UP001243623">
    <property type="component" value="Chromosome"/>
</dbReference>
<accession>A0A9Y2AIK9</accession>
<dbReference type="Pfam" id="PF00583">
    <property type="entry name" value="Acetyltransf_1"/>
    <property type="match status" value="1"/>
</dbReference>